<protein>
    <submittedName>
        <fullName evidence="1">Uncharacterized protein</fullName>
    </submittedName>
</protein>
<dbReference type="VEuPathDB" id="VectorBase:HLOH_056875"/>
<evidence type="ECO:0000313" key="2">
    <source>
        <dbReference type="Proteomes" id="UP000821853"/>
    </source>
</evidence>
<accession>A0A9J6FT83</accession>
<proteinExistence type="predicted"/>
<reference evidence="1 2" key="1">
    <citation type="journal article" date="2020" name="Cell">
        <title>Large-Scale Comparative Analyses of Tick Genomes Elucidate Their Genetic Diversity and Vector Capacities.</title>
        <authorList>
            <consortium name="Tick Genome and Microbiome Consortium (TIGMIC)"/>
            <person name="Jia N."/>
            <person name="Wang J."/>
            <person name="Shi W."/>
            <person name="Du L."/>
            <person name="Sun Y."/>
            <person name="Zhan W."/>
            <person name="Jiang J.F."/>
            <person name="Wang Q."/>
            <person name="Zhang B."/>
            <person name="Ji P."/>
            <person name="Bell-Sakyi L."/>
            <person name="Cui X.M."/>
            <person name="Yuan T.T."/>
            <person name="Jiang B.G."/>
            <person name="Yang W.F."/>
            <person name="Lam T.T."/>
            <person name="Chang Q.C."/>
            <person name="Ding S.J."/>
            <person name="Wang X.J."/>
            <person name="Zhu J.G."/>
            <person name="Ruan X.D."/>
            <person name="Zhao L."/>
            <person name="Wei J.T."/>
            <person name="Ye R.Z."/>
            <person name="Que T.C."/>
            <person name="Du C.H."/>
            <person name="Zhou Y.H."/>
            <person name="Cheng J.X."/>
            <person name="Dai P.F."/>
            <person name="Guo W.B."/>
            <person name="Han X.H."/>
            <person name="Huang E.J."/>
            <person name="Li L.F."/>
            <person name="Wei W."/>
            <person name="Gao Y.C."/>
            <person name="Liu J.Z."/>
            <person name="Shao H.Z."/>
            <person name="Wang X."/>
            <person name="Wang C.C."/>
            <person name="Yang T.C."/>
            <person name="Huo Q.B."/>
            <person name="Li W."/>
            <person name="Chen H.Y."/>
            <person name="Chen S.E."/>
            <person name="Zhou L.G."/>
            <person name="Ni X.B."/>
            <person name="Tian J.H."/>
            <person name="Sheng Y."/>
            <person name="Liu T."/>
            <person name="Pan Y.S."/>
            <person name="Xia L.Y."/>
            <person name="Li J."/>
            <person name="Zhao F."/>
            <person name="Cao W.C."/>
        </authorList>
    </citation>
    <scope>NUCLEOTIDE SEQUENCE [LARGE SCALE GENOMIC DNA]</scope>
    <source>
        <strain evidence="1">HaeL-2018</strain>
    </source>
</reference>
<name>A0A9J6FT83_HAELO</name>
<dbReference type="EMBL" id="JABSTR010000005">
    <property type="protein sequence ID" value="KAH9369342.1"/>
    <property type="molecule type" value="Genomic_DNA"/>
</dbReference>
<evidence type="ECO:0000313" key="1">
    <source>
        <dbReference type="EMBL" id="KAH9369342.1"/>
    </source>
</evidence>
<keyword evidence="2" id="KW-1185">Reference proteome</keyword>
<gene>
    <name evidence="1" type="ORF">HPB48_018862</name>
</gene>
<dbReference type="Proteomes" id="UP000821853">
    <property type="component" value="Chromosome 3"/>
</dbReference>
<dbReference type="AlphaFoldDB" id="A0A9J6FT83"/>
<comment type="caution">
    <text evidence="1">The sequence shown here is derived from an EMBL/GenBank/DDBJ whole genome shotgun (WGS) entry which is preliminary data.</text>
</comment>
<dbReference type="OMA" id="CWITIRR"/>
<organism evidence="1 2">
    <name type="scientific">Haemaphysalis longicornis</name>
    <name type="common">Bush tick</name>
    <dbReference type="NCBI Taxonomy" id="44386"/>
    <lineage>
        <taxon>Eukaryota</taxon>
        <taxon>Metazoa</taxon>
        <taxon>Ecdysozoa</taxon>
        <taxon>Arthropoda</taxon>
        <taxon>Chelicerata</taxon>
        <taxon>Arachnida</taxon>
        <taxon>Acari</taxon>
        <taxon>Parasitiformes</taxon>
        <taxon>Ixodida</taxon>
        <taxon>Ixodoidea</taxon>
        <taxon>Ixodidae</taxon>
        <taxon>Haemaphysalinae</taxon>
        <taxon>Haemaphysalis</taxon>
    </lineage>
</organism>
<sequence length="147" mass="16149">MCSFTLDTSGESTDSFVKCILPGFSRNFSLVSLHFRPGVSRLSREWFHVRNVVRRNYCLVTRAAHFAAGRNRSRHCAQALEPVASSTALVAKVSDMASVSEGEAVEMIRENLRSLQSRLGYLRAAGVIRNTLRLARTSGPAPPTGQP</sequence>